<feature type="compositionally biased region" description="Low complexity" evidence="1">
    <location>
        <begin position="89"/>
        <end position="98"/>
    </location>
</feature>
<gene>
    <name evidence="2" type="ORF">MVEN_01548400</name>
</gene>
<dbReference type="OrthoDB" id="3123632at2759"/>
<feature type="compositionally biased region" description="Polar residues" evidence="1">
    <location>
        <begin position="66"/>
        <end position="81"/>
    </location>
</feature>
<reference evidence="2" key="1">
    <citation type="submission" date="2020-05" db="EMBL/GenBank/DDBJ databases">
        <title>Mycena genomes resolve the evolution of fungal bioluminescence.</title>
        <authorList>
            <person name="Tsai I.J."/>
        </authorList>
    </citation>
    <scope>NUCLEOTIDE SEQUENCE</scope>
    <source>
        <strain evidence="2">CCC161011</strain>
    </source>
</reference>
<accession>A0A8H7CRV1</accession>
<protein>
    <submittedName>
        <fullName evidence="2">MAP kinase kinase kinase</fullName>
    </submittedName>
</protein>
<sequence>MSETLTFMPETRTFVPSTSGTMMSTRSGASFDSDSDDCESGMWQKPPTAERPKSILRVGQDHRPSLTVQTNSNGLNKTAQLHATFAPGSTPASQQRPRSPSPSAVPPVPPLKSSSTRKSVRGSTFTAREEDTWAPRPPPEDVD</sequence>
<organism evidence="2 3">
    <name type="scientific">Mycena venus</name>
    <dbReference type="NCBI Taxonomy" id="2733690"/>
    <lineage>
        <taxon>Eukaryota</taxon>
        <taxon>Fungi</taxon>
        <taxon>Dikarya</taxon>
        <taxon>Basidiomycota</taxon>
        <taxon>Agaricomycotina</taxon>
        <taxon>Agaricomycetes</taxon>
        <taxon>Agaricomycetidae</taxon>
        <taxon>Agaricales</taxon>
        <taxon>Marasmiineae</taxon>
        <taxon>Mycenaceae</taxon>
        <taxon>Mycena</taxon>
    </lineage>
</organism>
<comment type="caution">
    <text evidence="2">The sequence shown here is derived from an EMBL/GenBank/DDBJ whole genome shotgun (WGS) entry which is preliminary data.</text>
</comment>
<feature type="compositionally biased region" description="Basic and acidic residues" evidence="1">
    <location>
        <begin position="48"/>
        <end position="64"/>
    </location>
</feature>
<evidence type="ECO:0000313" key="2">
    <source>
        <dbReference type="EMBL" id="KAF7347905.1"/>
    </source>
</evidence>
<dbReference type="EMBL" id="JACAZI010000012">
    <property type="protein sequence ID" value="KAF7347905.1"/>
    <property type="molecule type" value="Genomic_DNA"/>
</dbReference>
<keyword evidence="3" id="KW-1185">Reference proteome</keyword>
<feature type="region of interest" description="Disordered" evidence="1">
    <location>
        <begin position="1"/>
        <end position="143"/>
    </location>
</feature>
<feature type="compositionally biased region" description="Low complexity" evidence="1">
    <location>
        <begin position="17"/>
        <end position="30"/>
    </location>
</feature>
<dbReference type="GO" id="GO:0016301">
    <property type="term" value="F:kinase activity"/>
    <property type="evidence" value="ECO:0007669"/>
    <property type="project" value="UniProtKB-KW"/>
</dbReference>
<dbReference type="AlphaFoldDB" id="A0A8H7CRV1"/>
<keyword evidence="2" id="KW-0808">Transferase</keyword>
<keyword evidence="2" id="KW-0418">Kinase</keyword>
<feature type="compositionally biased region" description="Pro residues" evidence="1">
    <location>
        <begin position="99"/>
        <end position="110"/>
    </location>
</feature>
<evidence type="ECO:0000313" key="3">
    <source>
        <dbReference type="Proteomes" id="UP000620124"/>
    </source>
</evidence>
<name>A0A8H7CRV1_9AGAR</name>
<evidence type="ECO:0000256" key="1">
    <source>
        <dbReference type="SAM" id="MobiDB-lite"/>
    </source>
</evidence>
<proteinExistence type="predicted"/>
<dbReference type="Proteomes" id="UP000620124">
    <property type="component" value="Unassembled WGS sequence"/>
</dbReference>